<dbReference type="EMBL" id="JBHUHF010000001">
    <property type="protein sequence ID" value="MFD2028034.1"/>
    <property type="molecule type" value="Genomic_DNA"/>
</dbReference>
<evidence type="ECO:0000313" key="1">
    <source>
        <dbReference type="EMBL" id="MFD2028034.1"/>
    </source>
</evidence>
<name>A0ABW4VBX7_9MICO</name>
<organism evidence="1 2">
    <name type="scientific">Promicromonospora aerolata</name>
    <dbReference type="NCBI Taxonomy" id="195749"/>
    <lineage>
        <taxon>Bacteria</taxon>
        <taxon>Bacillati</taxon>
        <taxon>Actinomycetota</taxon>
        <taxon>Actinomycetes</taxon>
        <taxon>Micrococcales</taxon>
        <taxon>Promicromonosporaceae</taxon>
        <taxon>Promicromonospora</taxon>
    </lineage>
</organism>
<reference evidence="2" key="1">
    <citation type="journal article" date="2019" name="Int. J. Syst. Evol. Microbiol.">
        <title>The Global Catalogue of Microorganisms (GCM) 10K type strain sequencing project: providing services to taxonomists for standard genome sequencing and annotation.</title>
        <authorList>
            <consortium name="The Broad Institute Genomics Platform"/>
            <consortium name="The Broad Institute Genome Sequencing Center for Infectious Disease"/>
            <person name="Wu L."/>
            <person name="Ma J."/>
        </authorList>
    </citation>
    <scope>NUCLEOTIDE SEQUENCE [LARGE SCALE GENOMIC DNA]</scope>
    <source>
        <strain evidence="2">CCM 7043</strain>
    </source>
</reference>
<evidence type="ECO:0000313" key="2">
    <source>
        <dbReference type="Proteomes" id="UP001597338"/>
    </source>
</evidence>
<dbReference type="RefSeq" id="WP_377199745.1">
    <property type="nucleotide sequence ID" value="NZ_JBHUHF010000001.1"/>
</dbReference>
<dbReference type="PANTHER" id="PTHR14136">
    <property type="entry name" value="BTB_POZ DOMAIN-CONTAINING PROTEIN KCTD9"/>
    <property type="match status" value="1"/>
</dbReference>
<dbReference type="PANTHER" id="PTHR14136:SF17">
    <property type="entry name" value="BTB_POZ DOMAIN-CONTAINING PROTEIN KCTD9"/>
    <property type="match status" value="1"/>
</dbReference>
<dbReference type="InterPro" id="IPR051082">
    <property type="entry name" value="Pentapeptide-BTB/POZ_domain"/>
</dbReference>
<protein>
    <submittedName>
        <fullName evidence="1">Pentapeptide repeat-containing protein</fullName>
    </submittedName>
</protein>
<comment type="caution">
    <text evidence="1">The sequence shown here is derived from an EMBL/GenBank/DDBJ whole genome shotgun (WGS) entry which is preliminary data.</text>
</comment>
<dbReference type="InterPro" id="IPR001646">
    <property type="entry name" value="5peptide_repeat"/>
</dbReference>
<proteinExistence type="predicted"/>
<accession>A0ABW4VBX7</accession>
<dbReference type="Gene3D" id="2.160.20.80">
    <property type="entry name" value="E3 ubiquitin-protein ligase SopA"/>
    <property type="match status" value="1"/>
</dbReference>
<dbReference type="SUPFAM" id="SSF141571">
    <property type="entry name" value="Pentapeptide repeat-like"/>
    <property type="match status" value="1"/>
</dbReference>
<sequence length="200" mass="21222">MIRMPATELTVTGEDWYARDLSGADHLATLFADVDLTEASGTGATFDSCVFRGVRFNSAHLTEFAFTSCVFDGCVFFDAKLERCKLVGSQFADCRFDLLKVEGGNWSFTDLHRAALAGAELDGVRFREADLAGIKATGAVLIGCDFSGADLEQADLANADLRGSDLSTLDPLAANLTGAVVSEAQAILLAESLGLVVRPD</sequence>
<keyword evidence="2" id="KW-1185">Reference proteome</keyword>
<gene>
    <name evidence="1" type="ORF">ACFSL2_21240</name>
</gene>
<dbReference type="Proteomes" id="UP001597338">
    <property type="component" value="Unassembled WGS sequence"/>
</dbReference>
<dbReference type="Pfam" id="PF00805">
    <property type="entry name" value="Pentapeptide"/>
    <property type="match status" value="2"/>
</dbReference>